<dbReference type="GO" id="GO:0006261">
    <property type="term" value="P:DNA-templated DNA replication"/>
    <property type="evidence" value="ECO:0007669"/>
    <property type="project" value="TreeGrafter"/>
</dbReference>
<comment type="caution">
    <text evidence="4">The sequence shown here is derived from an EMBL/GenBank/DDBJ whole genome shotgun (WGS) entry which is preliminary data.</text>
</comment>
<dbReference type="NCBIfam" id="TIGR00678">
    <property type="entry name" value="holB"/>
    <property type="match status" value="1"/>
</dbReference>
<gene>
    <name evidence="4" type="primary">holB</name>
    <name evidence="4" type="ORF">COA96_06030</name>
</gene>
<protein>
    <recommendedName>
        <fullName evidence="1">DNA-directed DNA polymerase</fullName>
        <ecNumber evidence="1">2.7.7.7</ecNumber>
    </recommendedName>
</protein>
<dbReference type="Pfam" id="PF13177">
    <property type="entry name" value="DNA_pol3_delta2"/>
    <property type="match status" value="1"/>
</dbReference>
<dbReference type="Gene3D" id="3.40.50.300">
    <property type="entry name" value="P-loop containing nucleotide triphosphate hydrolases"/>
    <property type="match status" value="1"/>
</dbReference>
<evidence type="ECO:0000256" key="1">
    <source>
        <dbReference type="ARBA" id="ARBA00012417"/>
    </source>
</evidence>
<dbReference type="AlphaFoldDB" id="A0A2A5B4S4"/>
<dbReference type="GO" id="GO:0009360">
    <property type="term" value="C:DNA polymerase III complex"/>
    <property type="evidence" value="ECO:0007669"/>
    <property type="project" value="TreeGrafter"/>
</dbReference>
<comment type="catalytic activity">
    <reaction evidence="3">
        <text>DNA(n) + a 2'-deoxyribonucleoside 5'-triphosphate = DNA(n+1) + diphosphate</text>
        <dbReference type="Rhea" id="RHEA:22508"/>
        <dbReference type="Rhea" id="RHEA-COMP:17339"/>
        <dbReference type="Rhea" id="RHEA-COMP:17340"/>
        <dbReference type="ChEBI" id="CHEBI:33019"/>
        <dbReference type="ChEBI" id="CHEBI:61560"/>
        <dbReference type="ChEBI" id="CHEBI:173112"/>
        <dbReference type="EC" id="2.7.7.7"/>
    </reaction>
</comment>
<dbReference type="GO" id="GO:0003887">
    <property type="term" value="F:DNA-directed DNA polymerase activity"/>
    <property type="evidence" value="ECO:0007669"/>
    <property type="project" value="UniProtKB-KW"/>
</dbReference>
<accession>A0A2A5B4S4</accession>
<dbReference type="InterPro" id="IPR027417">
    <property type="entry name" value="P-loop_NTPase"/>
</dbReference>
<evidence type="ECO:0000256" key="3">
    <source>
        <dbReference type="ARBA" id="ARBA00049244"/>
    </source>
</evidence>
<dbReference type="SUPFAM" id="SSF52540">
    <property type="entry name" value="P-loop containing nucleoside triphosphate hydrolases"/>
    <property type="match status" value="1"/>
</dbReference>
<dbReference type="Proteomes" id="UP000218327">
    <property type="component" value="Unassembled WGS sequence"/>
</dbReference>
<name>A0A2A5B4S4_9GAMM</name>
<organism evidence="4 5">
    <name type="scientific">SAR86 cluster bacterium</name>
    <dbReference type="NCBI Taxonomy" id="2030880"/>
    <lineage>
        <taxon>Bacteria</taxon>
        <taxon>Pseudomonadati</taxon>
        <taxon>Pseudomonadota</taxon>
        <taxon>Gammaproteobacteria</taxon>
        <taxon>SAR86 cluster</taxon>
    </lineage>
</organism>
<dbReference type="InterPro" id="IPR004622">
    <property type="entry name" value="DNA_pol_HolB"/>
</dbReference>
<dbReference type="PANTHER" id="PTHR11669">
    <property type="entry name" value="REPLICATION FACTOR C / DNA POLYMERASE III GAMMA-TAU SUBUNIT"/>
    <property type="match status" value="1"/>
</dbReference>
<reference evidence="5" key="1">
    <citation type="submission" date="2017-08" db="EMBL/GenBank/DDBJ databases">
        <title>A dynamic microbial community with high functional redundancy inhabits the cold, oxic subseafloor aquifer.</title>
        <authorList>
            <person name="Tully B.J."/>
            <person name="Wheat C.G."/>
            <person name="Glazer B.T."/>
            <person name="Huber J.A."/>
        </authorList>
    </citation>
    <scope>NUCLEOTIDE SEQUENCE [LARGE SCALE GENOMIC DNA]</scope>
</reference>
<keyword evidence="2" id="KW-0548">Nucleotidyltransferase</keyword>
<evidence type="ECO:0000313" key="5">
    <source>
        <dbReference type="Proteomes" id="UP000218327"/>
    </source>
</evidence>
<keyword evidence="2" id="KW-0239">DNA-directed DNA polymerase</keyword>
<dbReference type="PANTHER" id="PTHR11669:SF8">
    <property type="entry name" value="DNA POLYMERASE III SUBUNIT DELTA"/>
    <property type="match status" value="1"/>
</dbReference>
<dbReference type="GO" id="GO:0008408">
    <property type="term" value="F:3'-5' exonuclease activity"/>
    <property type="evidence" value="ECO:0007669"/>
    <property type="project" value="InterPro"/>
</dbReference>
<dbReference type="EC" id="2.7.7.7" evidence="1"/>
<dbReference type="EMBL" id="NVVJ01000013">
    <property type="protein sequence ID" value="PCJ26056.1"/>
    <property type="molecule type" value="Genomic_DNA"/>
</dbReference>
<keyword evidence="2" id="KW-0808">Transferase</keyword>
<dbReference type="InterPro" id="IPR050238">
    <property type="entry name" value="DNA_Rep/Repair_Clamp_Loader"/>
</dbReference>
<proteinExistence type="predicted"/>
<sequence length="346" mass="38072">MSSNNTGPGGSSLTAPLPWQLEMWERLISLYERKQLAHAYLFQGNVDLGKSAFVSALAHTILCQNRSGVLACGECKNCKQGGANYHPDIFEIAPEEGSKDIKIGQIRDLSEFVLRTSHSGAAKIAIIYNAHRLNANAANALLKTLEEPGNETYLFLVTDLPGRLVATIRSRCQKINFPAPTRSQAGEWLNGILGKSTSFDELLNAVDNNPIRALQIADGDQLKTSQQFVSGLCDLASGQVSIQFVLGLIAKTEEVDALQHLASTSSILIKRLLTNSQVENSEESMNTLYKIMSSPQNDVNVVAKRLLRFYTEVVLARRQLAASTNPNPQLIMESLLWHWSRIVPIK</sequence>
<evidence type="ECO:0000313" key="4">
    <source>
        <dbReference type="EMBL" id="PCJ26056.1"/>
    </source>
</evidence>
<evidence type="ECO:0000256" key="2">
    <source>
        <dbReference type="ARBA" id="ARBA00022932"/>
    </source>
</evidence>